<feature type="domain" description="NADPH-dependent FMN reductase-like" evidence="1">
    <location>
        <begin position="7"/>
        <end position="145"/>
    </location>
</feature>
<sequence length="189" mass="20738">MKHQLNIIVGSTRPGRAGPVFAEWLEAFAREHGKFEPVLTDIAAFNLPVLDEPHHPKLGNYQNDHTKAWSKAIDAADAFVFVAPEYNYFAAPAIINAIDYLAREWKYKPAAILSYGGVSGGLRAAQALKPLLAAVGVMPISEGVSLPLYQKLLEHDGSFRASEQVQGGAKTMLDELLRWSEALKPMRLA</sequence>
<evidence type="ECO:0000313" key="2">
    <source>
        <dbReference type="EMBL" id="PZV37577.1"/>
    </source>
</evidence>
<dbReference type="GO" id="GO:0010181">
    <property type="term" value="F:FMN binding"/>
    <property type="evidence" value="ECO:0007669"/>
    <property type="project" value="TreeGrafter"/>
</dbReference>
<protein>
    <submittedName>
        <fullName evidence="2">NADPH-dependent FMN reductase</fullName>
    </submittedName>
</protein>
<dbReference type="EMBL" id="MZXV01000032">
    <property type="protein sequence ID" value="PZV37577.1"/>
    <property type="molecule type" value="Genomic_DNA"/>
</dbReference>
<reference evidence="3" key="1">
    <citation type="submission" date="2017-03" db="EMBL/GenBank/DDBJ databases">
        <authorList>
            <person name="Safronova V.I."/>
            <person name="Sazanova A.L."/>
            <person name="Chirak E.R."/>
        </authorList>
    </citation>
    <scope>NUCLEOTIDE SEQUENCE [LARGE SCALE GENOMIC DNA]</scope>
    <source>
        <strain evidence="3">Ach-343</strain>
    </source>
</reference>
<dbReference type="PANTHER" id="PTHR30543:SF21">
    <property type="entry name" value="NAD(P)H-DEPENDENT FMN REDUCTASE LOT6"/>
    <property type="match status" value="1"/>
</dbReference>
<comment type="caution">
    <text evidence="2">The sequence shown here is derived from an EMBL/GenBank/DDBJ whole genome shotgun (WGS) entry which is preliminary data.</text>
</comment>
<evidence type="ECO:0000259" key="1">
    <source>
        <dbReference type="Pfam" id="PF03358"/>
    </source>
</evidence>
<dbReference type="GO" id="GO:0016491">
    <property type="term" value="F:oxidoreductase activity"/>
    <property type="evidence" value="ECO:0007669"/>
    <property type="project" value="InterPro"/>
</dbReference>
<dbReference type="Proteomes" id="UP000248616">
    <property type="component" value="Unassembled WGS sequence"/>
</dbReference>
<name>A0A2W7C3X2_9HYPH</name>
<dbReference type="Gene3D" id="3.40.50.360">
    <property type="match status" value="1"/>
</dbReference>
<dbReference type="InterPro" id="IPR029039">
    <property type="entry name" value="Flavoprotein-like_sf"/>
</dbReference>
<dbReference type="AlphaFoldDB" id="A0A2W7C3X2"/>
<dbReference type="GO" id="GO:0005829">
    <property type="term" value="C:cytosol"/>
    <property type="evidence" value="ECO:0007669"/>
    <property type="project" value="TreeGrafter"/>
</dbReference>
<dbReference type="InterPro" id="IPR050712">
    <property type="entry name" value="NAD(P)H-dep_reductase"/>
</dbReference>
<organism evidence="2 3">
    <name type="scientific">Mesorhizobium kowhaii</name>
    <dbReference type="NCBI Taxonomy" id="1300272"/>
    <lineage>
        <taxon>Bacteria</taxon>
        <taxon>Pseudomonadati</taxon>
        <taxon>Pseudomonadota</taxon>
        <taxon>Alphaproteobacteria</taxon>
        <taxon>Hyphomicrobiales</taxon>
        <taxon>Phyllobacteriaceae</taxon>
        <taxon>Mesorhizobium</taxon>
    </lineage>
</organism>
<accession>A0A2W7C3X2</accession>
<dbReference type="Pfam" id="PF03358">
    <property type="entry name" value="FMN_red"/>
    <property type="match status" value="1"/>
</dbReference>
<dbReference type="OrthoDB" id="9812295at2"/>
<evidence type="ECO:0000313" key="3">
    <source>
        <dbReference type="Proteomes" id="UP000248616"/>
    </source>
</evidence>
<proteinExistence type="predicted"/>
<keyword evidence="3" id="KW-1185">Reference proteome</keyword>
<gene>
    <name evidence="2" type="ORF">B5V02_14920</name>
</gene>
<dbReference type="SUPFAM" id="SSF52218">
    <property type="entry name" value="Flavoproteins"/>
    <property type="match status" value="1"/>
</dbReference>
<dbReference type="InterPro" id="IPR005025">
    <property type="entry name" value="FMN_Rdtase-like_dom"/>
</dbReference>
<dbReference type="RefSeq" id="WP_111544926.1">
    <property type="nucleotide sequence ID" value="NZ_MZXV01000032.1"/>
</dbReference>
<dbReference type="PANTHER" id="PTHR30543">
    <property type="entry name" value="CHROMATE REDUCTASE"/>
    <property type="match status" value="1"/>
</dbReference>